<dbReference type="Pfam" id="PF14085">
    <property type="entry name" value="DUF4265"/>
    <property type="match status" value="1"/>
</dbReference>
<proteinExistence type="predicted"/>
<protein>
    <submittedName>
        <fullName evidence="1">DUF4265 domain-containing protein</fullName>
    </submittedName>
</protein>
<accession>A0ABX8PSB7</accession>
<sequence length="170" mass="18512">MDMNEIFHKIVFELTPGEDGYPPVSAESIWGIYAGDGTHVLDNTPYYVYGVSKGDSVQVKSSGDEMIAVRVAKQGGHSTVRVFASDTEERSKIIAHLHQLGASCSVSQEMSLFAVNIPSDCDFFAIDRYLSDIADGENIAYEDACLQHSHIKSSRLGECLSLASLPLIAH</sequence>
<dbReference type="EMBL" id="CP077089">
    <property type="protein sequence ID" value="QXI04308.1"/>
    <property type="molecule type" value="Genomic_DNA"/>
</dbReference>
<evidence type="ECO:0000313" key="1">
    <source>
        <dbReference type="EMBL" id="QXI04308.1"/>
    </source>
</evidence>
<dbReference type="InterPro" id="IPR025361">
    <property type="entry name" value="DUF4265"/>
</dbReference>
<keyword evidence="2" id="KW-1185">Reference proteome</keyword>
<organism evidence="1 2">
    <name type="scientific">Pseudomonas tensinigenes</name>
    <dbReference type="NCBI Taxonomy" id="2745511"/>
    <lineage>
        <taxon>Bacteria</taxon>
        <taxon>Pseudomonadati</taxon>
        <taxon>Pseudomonadota</taxon>
        <taxon>Gammaproteobacteria</taxon>
        <taxon>Pseudomonadales</taxon>
        <taxon>Pseudomonadaceae</taxon>
        <taxon>Pseudomonas</taxon>
    </lineage>
</organism>
<name>A0ABX8PSB7_9PSED</name>
<evidence type="ECO:0000313" key="2">
    <source>
        <dbReference type="Proteomes" id="UP000646386"/>
    </source>
</evidence>
<gene>
    <name evidence="1" type="ORF">HU718_019980</name>
</gene>
<dbReference type="Proteomes" id="UP000646386">
    <property type="component" value="Chromosome"/>
</dbReference>
<reference evidence="1 2" key="2">
    <citation type="journal article" date="2021" name="Microorganisms">
        <title>The Ever-Expanding Pseudomonas Genus: Description of 43 New Species and Partition of the Pseudomonas putida Group.</title>
        <authorList>
            <person name="Girard L."/>
            <person name="Lood C."/>
            <person name="Hofte M."/>
            <person name="Vandamme P."/>
            <person name="Rokni-Zadeh H."/>
            <person name="van Noort V."/>
            <person name="Lavigne R."/>
            <person name="De Mot R."/>
        </authorList>
    </citation>
    <scope>NUCLEOTIDE SEQUENCE [LARGE SCALE GENOMIC DNA]</scope>
    <source>
        <strain evidence="1 2">ZA 5.3</strain>
    </source>
</reference>
<reference evidence="1 2" key="1">
    <citation type="journal article" date="2020" name="Microorganisms">
        <title>Reliable Identification of Environmental Pseudomonas Isolates Using the rpoD Gene.</title>
        <authorList>
            <consortium name="The Broad Institute Genome Sequencing Platform"/>
            <person name="Girard L."/>
            <person name="Lood C."/>
            <person name="Rokni-Zadeh H."/>
            <person name="van Noort V."/>
            <person name="Lavigne R."/>
            <person name="De Mot R."/>
        </authorList>
    </citation>
    <scope>NUCLEOTIDE SEQUENCE [LARGE SCALE GENOMIC DNA]</scope>
    <source>
        <strain evidence="1 2">ZA 5.3</strain>
    </source>
</reference>